<evidence type="ECO:0000259" key="18">
    <source>
        <dbReference type="PROSITE" id="PS52012"/>
    </source>
</evidence>
<evidence type="ECO:0000256" key="4">
    <source>
        <dbReference type="ARBA" id="ARBA00022475"/>
    </source>
</evidence>
<keyword evidence="7" id="KW-0336">GPI-anchor</keyword>
<dbReference type="PROSITE" id="PS52012">
    <property type="entry name" value="CFEM"/>
    <property type="match status" value="1"/>
</dbReference>
<feature type="binding site" description="axial binding residue" evidence="15">
    <location>
        <position position="48"/>
    </location>
    <ligand>
        <name>heme</name>
        <dbReference type="ChEBI" id="CHEBI:30413"/>
    </ligand>
    <ligandPart>
        <name>Fe</name>
        <dbReference type="ChEBI" id="CHEBI:18248"/>
    </ligandPart>
</feature>
<evidence type="ECO:0000256" key="5">
    <source>
        <dbReference type="ARBA" id="ARBA00022525"/>
    </source>
</evidence>
<dbReference type="AlphaFoldDB" id="A0AAN8A1E7"/>
<comment type="similarity">
    <text evidence="3">Belongs to the RBT5 family.</text>
</comment>
<reference evidence="19" key="1">
    <citation type="submission" date="2023-08" db="EMBL/GenBank/DDBJ databases">
        <title>Black Yeasts Isolated from many extreme environments.</title>
        <authorList>
            <person name="Coleine C."/>
            <person name="Stajich J.E."/>
            <person name="Selbmann L."/>
        </authorList>
    </citation>
    <scope>NUCLEOTIDE SEQUENCE</scope>
    <source>
        <strain evidence="19">CCFEE 5810</strain>
    </source>
</reference>
<evidence type="ECO:0000256" key="17">
    <source>
        <dbReference type="SAM" id="SignalP"/>
    </source>
</evidence>
<evidence type="ECO:0000256" key="8">
    <source>
        <dbReference type="ARBA" id="ARBA00022723"/>
    </source>
</evidence>
<dbReference type="EMBL" id="JAVRQU010000010">
    <property type="protein sequence ID" value="KAK5698133.1"/>
    <property type="molecule type" value="Genomic_DNA"/>
</dbReference>
<evidence type="ECO:0000256" key="11">
    <source>
        <dbReference type="ARBA" id="ARBA00023136"/>
    </source>
</evidence>
<comment type="caution">
    <text evidence="15">Lacks conserved residue(s) required for the propagation of feature annotation.</text>
</comment>
<keyword evidence="5" id="KW-0964">Secreted</keyword>
<evidence type="ECO:0000256" key="16">
    <source>
        <dbReference type="SAM" id="MobiDB-lite"/>
    </source>
</evidence>
<evidence type="ECO:0000256" key="15">
    <source>
        <dbReference type="PROSITE-ProRule" id="PRU01356"/>
    </source>
</evidence>
<gene>
    <name evidence="19" type="ORF">LTR97_007093</name>
</gene>
<keyword evidence="10 15" id="KW-0408">Iron</keyword>
<dbReference type="InterPro" id="IPR008427">
    <property type="entry name" value="Extracellular_membr_CFEM_dom"/>
</dbReference>
<feature type="disulfide bond" evidence="15">
    <location>
        <begin position="30"/>
        <end position="70"/>
    </location>
</feature>
<dbReference type="PANTHER" id="PTHR37928:SF2">
    <property type="entry name" value="GPI ANCHORED CFEM DOMAIN PROTEIN (AFU_ORTHOLOGUE AFUA_6G10580)"/>
    <property type="match status" value="1"/>
</dbReference>
<dbReference type="GO" id="GO:0098552">
    <property type="term" value="C:side of membrane"/>
    <property type="evidence" value="ECO:0007669"/>
    <property type="project" value="UniProtKB-KW"/>
</dbReference>
<feature type="region of interest" description="Disordered" evidence="16">
    <location>
        <begin position="98"/>
        <end position="125"/>
    </location>
</feature>
<name>A0AAN8A1E7_9PEZI</name>
<keyword evidence="14" id="KW-0449">Lipoprotein</keyword>
<keyword evidence="6 15" id="KW-0349">Heme</keyword>
<feature type="domain" description="CFEM" evidence="18">
    <location>
        <begin position="2"/>
        <end position="113"/>
    </location>
</feature>
<evidence type="ECO:0000313" key="20">
    <source>
        <dbReference type="Proteomes" id="UP001310594"/>
    </source>
</evidence>
<feature type="chain" id="PRO_5042820503" description="CFEM domain-containing protein" evidence="17">
    <location>
        <begin position="20"/>
        <end position="211"/>
    </location>
</feature>
<feature type="disulfide bond" evidence="15">
    <location>
        <begin position="53"/>
        <end position="86"/>
    </location>
</feature>
<evidence type="ECO:0000256" key="14">
    <source>
        <dbReference type="ARBA" id="ARBA00023288"/>
    </source>
</evidence>
<dbReference type="Pfam" id="PF05730">
    <property type="entry name" value="CFEM"/>
    <property type="match status" value="1"/>
</dbReference>
<keyword evidence="8 15" id="KW-0479">Metal-binding</keyword>
<keyword evidence="4" id="KW-1003">Cell membrane</keyword>
<feature type="compositionally biased region" description="Polar residues" evidence="16">
    <location>
        <begin position="104"/>
        <end position="123"/>
    </location>
</feature>
<evidence type="ECO:0000256" key="13">
    <source>
        <dbReference type="ARBA" id="ARBA00023180"/>
    </source>
</evidence>
<feature type="signal peptide" evidence="17">
    <location>
        <begin position="1"/>
        <end position="19"/>
    </location>
</feature>
<keyword evidence="13" id="KW-0325">Glycoprotein</keyword>
<evidence type="ECO:0000256" key="12">
    <source>
        <dbReference type="ARBA" id="ARBA00023157"/>
    </source>
</evidence>
<keyword evidence="11" id="KW-0472">Membrane</keyword>
<dbReference type="GO" id="GO:0005886">
    <property type="term" value="C:plasma membrane"/>
    <property type="evidence" value="ECO:0007669"/>
    <property type="project" value="UniProtKB-SubCell"/>
</dbReference>
<evidence type="ECO:0000313" key="19">
    <source>
        <dbReference type="EMBL" id="KAK5698133.1"/>
    </source>
</evidence>
<protein>
    <recommendedName>
        <fullName evidence="18">CFEM domain-containing protein</fullName>
    </recommendedName>
</protein>
<evidence type="ECO:0000256" key="6">
    <source>
        <dbReference type="ARBA" id="ARBA00022617"/>
    </source>
</evidence>
<proteinExistence type="inferred from homology"/>
<evidence type="ECO:0000256" key="3">
    <source>
        <dbReference type="ARBA" id="ARBA00010031"/>
    </source>
</evidence>
<evidence type="ECO:0000256" key="9">
    <source>
        <dbReference type="ARBA" id="ARBA00022729"/>
    </source>
</evidence>
<accession>A0AAN8A1E7</accession>
<evidence type="ECO:0000256" key="2">
    <source>
        <dbReference type="ARBA" id="ARBA00004613"/>
    </source>
</evidence>
<keyword evidence="9 17" id="KW-0732">Signal</keyword>
<dbReference type="GO" id="GO:0005576">
    <property type="term" value="C:extracellular region"/>
    <property type="evidence" value="ECO:0007669"/>
    <property type="project" value="UniProtKB-SubCell"/>
</dbReference>
<feature type="disulfide bond" evidence="15">
    <location>
        <begin position="44"/>
        <end position="51"/>
    </location>
</feature>
<keyword evidence="12 15" id="KW-1015">Disulfide bond</keyword>
<dbReference type="GO" id="GO:0046872">
    <property type="term" value="F:metal ion binding"/>
    <property type="evidence" value="ECO:0007669"/>
    <property type="project" value="UniProtKB-UniRule"/>
</dbReference>
<evidence type="ECO:0000256" key="1">
    <source>
        <dbReference type="ARBA" id="ARBA00004609"/>
    </source>
</evidence>
<dbReference type="InterPro" id="IPR051735">
    <property type="entry name" value="CFEM_domain"/>
</dbReference>
<evidence type="ECO:0000256" key="10">
    <source>
        <dbReference type="ARBA" id="ARBA00023004"/>
    </source>
</evidence>
<dbReference type="PANTHER" id="PTHR37928">
    <property type="entry name" value="CFEM DOMAIN PROTEIN (AFU_ORTHOLOGUE AFUA_6G14090)"/>
    <property type="match status" value="1"/>
</dbReference>
<comment type="subcellular location">
    <subcellularLocation>
        <location evidence="1">Cell membrane</location>
        <topology evidence="1">Lipid-anchor</topology>
        <topology evidence="1">GPI-anchor</topology>
    </subcellularLocation>
    <subcellularLocation>
        <location evidence="2">Secreted</location>
    </subcellularLocation>
</comment>
<evidence type="ECO:0000256" key="7">
    <source>
        <dbReference type="ARBA" id="ARBA00022622"/>
    </source>
</evidence>
<sequence length="211" mass="20548">MQALQILLALTPAFTTILAQSAAEAALPQCVSAAFLAAIPPSGCQVSDAQCICSTPELLDAIHSAVQSACSPSDQAAAAAFASSYCATSSASLSASASDVATATETVDPSTETDDASTMTDLPSSIDAPDSTSVLLGTLVVDTTALATVSTTSVPASHSATTTTMVKSTASAKSSAKPTDSSAANSARNLGAGLAVLAVVGGVTGVAFAEL</sequence>
<organism evidence="19 20">
    <name type="scientific">Elasticomyces elasticus</name>
    <dbReference type="NCBI Taxonomy" id="574655"/>
    <lineage>
        <taxon>Eukaryota</taxon>
        <taxon>Fungi</taxon>
        <taxon>Dikarya</taxon>
        <taxon>Ascomycota</taxon>
        <taxon>Pezizomycotina</taxon>
        <taxon>Dothideomycetes</taxon>
        <taxon>Dothideomycetidae</taxon>
        <taxon>Mycosphaerellales</taxon>
        <taxon>Teratosphaeriaceae</taxon>
        <taxon>Elasticomyces</taxon>
    </lineage>
</organism>
<comment type="caution">
    <text evidence="19">The sequence shown here is derived from an EMBL/GenBank/DDBJ whole genome shotgun (WGS) entry which is preliminary data.</text>
</comment>
<dbReference type="Proteomes" id="UP001310594">
    <property type="component" value="Unassembled WGS sequence"/>
</dbReference>